<feature type="domain" description="Competence protein CoiA nuclease-like" evidence="1">
    <location>
        <begin position="68"/>
        <end position="218"/>
    </location>
</feature>
<dbReference type="InterPro" id="IPR057252">
    <property type="entry name" value="CoiA_C"/>
</dbReference>
<proteinExistence type="predicted"/>
<evidence type="ECO:0000259" key="1">
    <source>
        <dbReference type="Pfam" id="PF06054"/>
    </source>
</evidence>
<dbReference type="InterPro" id="IPR057253">
    <property type="entry name" value="CoiA-like_N"/>
</dbReference>
<dbReference type="RefSeq" id="WP_204729843.1">
    <property type="nucleotide sequence ID" value="NZ_JAFBDK010000011.1"/>
</dbReference>
<protein>
    <submittedName>
        <fullName evidence="4">Competence protein CoiA</fullName>
    </submittedName>
</protein>
<comment type="caution">
    <text evidence="4">The sequence shown here is derived from an EMBL/GenBank/DDBJ whole genome shotgun (WGS) entry which is preliminary data.</text>
</comment>
<organism evidence="4 5">
    <name type="scientific">Jeotgalibacillus terrae</name>
    <dbReference type="NCBI Taxonomy" id="587735"/>
    <lineage>
        <taxon>Bacteria</taxon>
        <taxon>Bacillati</taxon>
        <taxon>Bacillota</taxon>
        <taxon>Bacilli</taxon>
        <taxon>Bacillales</taxon>
        <taxon>Caryophanaceae</taxon>
        <taxon>Jeotgalibacillus</taxon>
    </lineage>
</organism>
<accession>A0ABW5ZGJ8</accession>
<reference evidence="5" key="1">
    <citation type="journal article" date="2019" name="Int. J. Syst. Evol. Microbiol.">
        <title>The Global Catalogue of Microorganisms (GCM) 10K type strain sequencing project: providing services to taxonomists for standard genome sequencing and annotation.</title>
        <authorList>
            <consortium name="The Broad Institute Genomics Platform"/>
            <consortium name="The Broad Institute Genome Sequencing Center for Infectious Disease"/>
            <person name="Wu L."/>
            <person name="Ma J."/>
        </authorList>
    </citation>
    <scope>NUCLEOTIDE SEQUENCE [LARGE SCALE GENOMIC DNA]</scope>
    <source>
        <strain evidence="5">KCTC 13528</strain>
    </source>
</reference>
<feature type="domain" description="Competence protein CoiA C-terminal" evidence="3">
    <location>
        <begin position="232"/>
        <end position="359"/>
    </location>
</feature>
<dbReference type="Pfam" id="PF25164">
    <property type="entry name" value="CoiA_N"/>
    <property type="match status" value="1"/>
</dbReference>
<keyword evidence="5" id="KW-1185">Reference proteome</keyword>
<evidence type="ECO:0000259" key="2">
    <source>
        <dbReference type="Pfam" id="PF25164"/>
    </source>
</evidence>
<dbReference type="Proteomes" id="UP001597561">
    <property type="component" value="Unassembled WGS sequence"/>
</dbReference>
<gene>
    <name evidence="4" type="ORF">ACFS5P_06145</name>
</gene>
<evidence type="ECO:0000313" key="4">
    <source>
        <dbReference type="EMBL" id="MFD2911450.1"/>
    </source>
</evidence>
<feature type="domain" description="Competence protein CoiA-like N-terminal" evidence="2">
    <location>
        <begin position="24"/>
        <end position="62"/>
    </location>
</feature>
<evidence type="ECO:0000259" key="3">
    <source>
        <dbReference type="Pfam" id="PF25166"/>
    </source>
</evidence>
<dbReference type="EMBL" id="JBHUPG010000010">
    <property type="protein sequence ID" value="MFD2911450.1"/>
    <property type="molecule type" value="Genomic_DNA"/>
</dbReference>
<dbReference type="Pfam" id="PF25166">
    <property type="entry name" value="CoiA_C"/>
    <property type="match status" value="1"/>
</dbReference>
<dbReference type="Pfam" id="PF06054">
    <property type="entry name" value="CoiA_nuc"/>
    <property type="match status" value="1"/>
</dbReference>
<name>A0ABW5ZGJ8_9BACL</name>
<sequence>MLIAETFDGEVKSLYSRIHNSSYVQSLRHLPLRCPACKSPVLVKSGPKVIPHFAHKSKVHCSGFSESESSLHLLAKTRLNDWLSSQSCTTELEKTYTRINRRTDISVRFNSVEYAFEFQCSPVSSETVQQRSMDYRKIGVIPFWLVPTVIAEHSKLIKLTSFQQQFIRYSQVKNQYYLITYSPEKRLFTILHHLIPLSRSLFYTDQTSFPQHILSFPHFPLETFEAAHRHYHLHLKMNEKWMLNVFKYRKSFKDPLLKRIYTAKSSLFSLPPWVGLFLKSNIFYSVPPMEWQAYLYLYMKQTGTFTSLQLVAELKSLIRHQCIHLRILHENFPSDFVRSSVEELLHLLTICSIINTNGEFYKLAEPESEISVQNRDEKLKHFHRLYKEIIIQEYNRR</sequence>
<evidence type="ECO:0000313" key="5">
    <source>
        <dbReference type="Proteomes" id="UP001597561"/>
    </source>
</evidence>
<dbReference type="InterPro" id="IPR010330">
    <property type="entry name" value="CoiA_nuc"/>
</dbReference>